<dbReference type="STRING" id="199441.BkAM31D_03570"/>
<dbReference type="NCBIfam" id="TIGR01777">
    <property type="entry name" value="yfcH"/>
    <property type="match status" value="1"/>
</dbReference>
<dbReference type="InterPro" id="IPR036291">
    <property type="entry name" value="NAD(P)-bd_dom_sf"/>
</dbReference>
<dbReference type="PANTHER" id="PTHR11092">
    <property type="entry name" value="SUGAR NUCLEOTIDE EPIMERASE RELATED"/>
    <property type="match status" value="1"/>
</dbReference>
<dbReference type="InterPro" id="IPR010099">
    <property type="entry name" value="SDR39U1"/>
</dbReference>
<evidence type="ECO:0000259" key="3">
    <source>
        <dbReference type="Pfam" id="PF08338"/>
    </source>
</evidence>
<feature type="domain" description="NAD-dependent epimerase/dehydratase" evidence="2">
    <location>
        <begin position="3"/>
        <end position="226"/>
    </location>
</feature>
<dbReference type="KEGG" id="bkw:BkAM31D_03570"/>
<dbReference type="RefSeq" id="WP_066157695.1">
    <property type="nucleotide sequence ID" value="NZ_CP020814.1"/>
</dbReference>
<evidence type="ECO:0000259" key="2">
    <source>
        <dbReference type="Pfam" id="PF01370"/>
    </source>
</evidence>
<feature type="domain" description="DUF1731" evidence="3">
    <location>
        <begin position="253"/>
        <end position="299"/>
    </location>
</feature>
<dbReference type="Gene3D" id="3.40.50.720">
    <property type="entry name" value="NAD(P)-binding Rossmann-like Domain"/>
    <property type="match status" value="1"/>
</dbReference>
<name>A0A1X9M8K8_9BACI</name>
<dbReference type="Pfam" id="PF01370">
    <property type="entry name" value="Epimerase"/>
    <property type="match status" value="1"/>
</dbReference>
<dbReference type="EMBL" id="CP020814">
    <property type="protein sequence ID" value="ARK29014.1"/>
    <property type="molecule type" value="Genomic_DNA"/>
</dbReference>
<protein>
    <submittedName>
        <fullName evidence="4">Epimerase family protein</fullName>
    </submittedName>
</protein>
<gene>
    <name evidence="4" type="ORF">BkAM31D_03570</name>
</gene>
<keyword evidence="5" id="KW-1185">Reference proteome</keyword>
<evidence type="ECO:0000313" key="4">
    <source>
        <dbReference type="EMBL" id="ARK29014.1"/>
    </source>
</evidence>
<comment type="similarity">
    <text evidence="1">Belongs to the NAD(P)-dependent epimerase/dehydratase family. SDR39U1 subfamily.</text>
</comment>
<dbReference type="PANTHER" id="PTHR11092:SF0">
    <property type="entry name" value="EPIMERASE FAMILY PROTEIN SDR39U1"/>
    <property type="match status" value="1"/>
</dbReference>
<sequence>MQIAIAGGTGFIGTRLTDRLVDQGHTVYILTRDETNKPVKPNVYYVKWLDEEATPETVFNRIDAIVNLAGESIGSGRWTSIRKEQILNSRIESTRAITRLIEKLPIKPKVLVNASAIGYYGHSKTAIFTEESTPAKKDFLSDVVQKWEKEAEKATIFDLRVVYCRLGVVLHPNEGALAKMLLPYRLFAGGPLGTGDQWLSWIHIDDAIQMFQFAIEESRISGPFNVTAPSPCTMNEFGKQLARTLRRPHWLPAPSFALKALLGEMSTLVLDGQQVLPTKAIKTHYSFLYPTLDSALTHLLKS</sequence>
<evidence type="ECO:0000256" key="1">
    <source>
        <dbReference type="ARBA" id="ARBA00009353"/>
    </source>
</evidence>
<evidence type="ECO:0000313" key="5">
    <source>
        <dbReference type="Proteomes" id="UP000193006"/>
    </source>
</evidence>
<dbReference type="Proteomes" id="UP000193006">
    <property type="component" value="Chromosome"/>
</dbReference>
<dbReference type="InterPro" id="IPR001509">
    <property type="entry name" value="Epimerase_deHydtase"/>
</dbReference>
<dbReference type="AlphaFoldDB" id="A0A1X9M8K8"/>
<reference evidence="4 5" key="1">
    <citation type="submission" date="2017-04" db="EMBL/GenBank/DDBJ databases">
        <title>Bacillus krulwichiae AM31D Genome sequencing and assembly.</title>
        <authorList>
            <person name="Krulwich T.A."/>
            <person name="Anastor L."/>
            <person name="Ehrlich R."/>
            <person name="Ehrlich G.D."/>
            <person name="Janto B."/>
        </authorList>
    </citation>
    <scope>NUCLEOTIDE SEQUENCE [LARGE SCALE GENOMIC DNA]</scope>
    <source>
        <strain evidence="4 5">AM31D</strain>
    </source>
</reference>
<proteinExistence type="inferred from homology"/>
<dbReference type="InterPro" id="IPR013549">
    <property type="entry name" value="DUF1731"/>
</dbReference>
<accession>A0A1X9M8K8</accession>
<dbReference type="CDD" id="cd05242">
    <property type="entry name" value="SDR_a8"/>
    <property type="match status" value="1"/>
</dbReference>
<dbReference type="Pfam" id="PF08338">
    <property type="entry name" value="DUF1731"/>
    <property type="match status" value="1"/>
</dbReference>
<dbReference type="SUPFAM" id="SSF51735">
    <property type="entry name" value="NAD(P)-binding Rossmann-fold domains"/>
    <property type="match status" value="1"/>
</dbReference>
<organism evidence="4 5">
    <name type="scientific">Halalkalibacter krulwichiae</name>
    <dbReference type="NCBI Taxonomy" id="199441"/>
    <lineage>
        <taxon>Bacteria</taxon>
        <taxon>Bacillati</taxon>
        <taxon>Bacillota</taxon>
        <taxon>Bacilli</taxon>
        <taxon>Bacillales</taxon>
        <taxon>Bacillaceae</taxon>
        <taxon>Halalkalibacter</taxon>
    </lineage>
</organism>